<proteinExistence type="predicted"/>
<dbReference type="AlphaFoldDB" id="A0A0G1Y0S8"/>
<evidence type="ECO:0000313" key="1">
    <source>
        <dbReference type="EMBL" id="KKW36826.1"/>
    </source>
</evidence>
<evidence type="ECO:0000313" key="2">
    <source>
        <dbReference type="Proteomes" id="UP000033865"/>
    </source>
</evidence>
<dbReference type="Proteomes" id="UP000033865">
    <property type="component" value="Unassembled WGS sequence"/>
</dbReference>
<name>A0A0G1Y0S8_9BACT</name>
<reference evidence="1 2" key="1">
    <citation type="journal article" date="2015" name="Nature">
        <title>rRNA introns, odd ribosomes, and small enigmatic genomes across a large radiation of phyla.</title>
        <authorList>
            <person name="Brown C.T."/>
            <person name="Hug L.A."/>
            <person name="Thomas B.C."/>
            <person name="Sharon I."/>
            <person name="Castelle C.J."/>
            <person name="Singh A."/>
            <person name="Wilkins M.J."/>
            <person name="Williams K.H."/>
            <person name="Banfield J.F."/>
        </authorList>
    </citation>
    <scope>NUCLEOTIDE SEQUENCE [LARGE SCALE GENOMIC DNA]</scope>
</reference>
<protein>
    <submittedName>
        <fullName evidence="1">Uncharacterized protein</fullName>
    </submittedName>
</protein>
<accession>A0A0G1Y0S8</accession>
<dbReference type="EMBL" id="LCRN01000010">
    <property type="protein sequence ID" value="KKW36826.1"/>
    <property type="molecule type" value="Genomic_DNA"/>
</dbReference>
<gene>
    <name evidence="1" type="ORF">UY82_C0010G0010</name>
</gene>
<comment type="caution">
    <text evidence="1">The sequence shown here is derived from an EMBL/GenBank/DDBJ whole genome shotgun (WGS) entry which is preliminary data.</text>
</comment>
<sequence>MESTATKIYAPWFTTLMNTYNTKAEALQLDPEAASELRQLFVDKCREQYAVGNKAGIVWLKRKQAEEAAKAQEASKKTS</sequence>
<organism evidence="1 2">
    <name type="scientific">Candidatus Uhrbacteria bacterium GW2011_GWC2_53_7</name>
    <dbReference type="NCBI Taxonomy" id="1618986"/>
    <lineage>
        <taxon>Bacteria</taxon>
        <taxon>Candidatus Uhriibacteriota</taxon>
    </lineage>
</organism>